<sequence>MNVLPDSELAVMRAIHSAAGPRSVEDLAVEVGDRPSVVRATVVRLADRGYAGEVIAWTLTRSGRRLLADLTTHAHLTALQRRVLAAADAAGGARTVPELAATLRCRCGAVTYAMHQLADYACVRRVDAWQATAAALRDLPELTTRPPLVRRNGVSMPSVVTATYVAVDASVAGGGGS</sequence>
<protein>
    <submittedName>
        <fullName evidence="1">Uncharacterized protein</fullName>
    </submittedName>
</protein>
<evidence type="ECO:0000313" key="1">
    <source>
        <dbReference type="EMBL" id="MBB5916836.1"/>
    </source>
</evidence>
<keyword evidence="2" id="KW-1185">Reference proteome</keyword>
<evidence type="ECO:0000313" key="2">
    <source>
        <dbReference type="Proteomes" id="UP000540412"/>
    </source>
</evidence>
<dbReference type="RefSeq" id="WP_040751795.1">
    <property type="nucleotide sequence ID" value="NZ_JACHIT010000002.1"/>
</dbReference>
<reference evidence="1 2" key="1">
    <citation type="submission" date="2020-08" db="EMBL/GenBank/DDBJ databases">
        <title>Sequencing the genomes of 1000 actinobacteria strains.</title>
        <authorList>
            <person name="Klenk H.-P."/>
        </authorList>
    </citation>
    <scope>NUCLEOTIDE SEQUENCE [LARGE SCALE GENOMIC DNA]</scope>
    <source>
        <strain evidence="1 2">DSM 43582</strain>
    </source>
</reference>
<dbReference type="Proteomes" id="UP000540412">
    <property type="component" value="Unassembled WGS sequence"/>
</dbReference>
<dbReference type="AlphaFoldDB" id="A0A7W9PIP9"/>
<accession>A0A7W9PIP9</accession>
<gene>
    <name evidence="1" type="ORF">BJY24_005748</name>
</gene>
<dbReference type="SUPFAM" id="SSF46785">
    <property type="entry name" value="Winged helix' DNA-binding domain"/>
    <property type="match status" value="1"/>
</dbReference>
<comment type="caution">
    <text evidence="1">The sequence shown here is derived from an EMBL/GenBank/DDBJ whole genome shotgun (WGS) entry which is preliminary data.</text>
</comment>
<name>A0A7W9PIP9_9NOCA</name>
<dbReference type="InterPro" id="IPR036390">
    <property type="entry name" value="WH_DNA-bd_sf"/>
</dbReference>
<proteinExistence type="predicted"/>
<dbReference type="EMBL" id="JACHIT010000002">
    <property type="protein sequence ID" value="MBB5916836.1"/>
    <property type="molecule type" value="Genomic_DNA"/>
</dbReference>
<organism evidence="1 2">
    <name type="scientific">Nocardia transvalensis</name>
    <dbReference type="NCBI Taxonomy" id="37333"/>
    <lineage>
        <taxon>Bacteria</taxon>
        <taxon>Bacillati</taxon>
        <taxon>Actinomycetota</taxon>
        <taxon>Actinomycetes</taxon>
        <taxon>Mycobacteriales</taxon>
        <taxon>Nocardiaceae</taxon>
        <taxon>Nocardia</taxon>
    </lineage>
</organism>